<gene>
    <name evidence="4" type="ORF">CCALI_00537</name>
</gene>
<dbReference type="PANTHER" id="PTHR42957">
    <property type="entry name" value="HELICASE MJ1565-RELATED"/>
    <property type="match status" value="1"/>
</dbReference>
<feature type="domain" description="Helicase HerA central" evidence="2">
    <location>
        <begin position="173"/>
        <end position="411"/>
    </location>
</feature>
<feature type="region of interest" description="Disordered" evidence="1">
    <location>
        <begin position="1"/>
        <end position="22"/>
    </location>
</feature>
<dbReference type="PANTHER" id="PTHR42957:SF1">
    <property type="entry name" value="HELICASE MJ1565-RELATED"/>
    <property type="match status" value="1"/>
</dbReference>
<dbReference type="Pfam" id="PF01935">
    <property type="entry name" value="DUF87"/>
    <property type="match status" value="1"/>
</dbReference>
<dbReference type="KEGG" id="ccz:CCALI_00537"/>
<keyword evidence="5" id="KW-1185">Reference proteome</keyword>
<dbReference type="InterPro" id="IPR008571">
    <property type="entry name" value="HerA-like"/>
</dbReference>
<dbReference type="RefSeq" id="WP_016481932.1">
    <property type="nucleotide sequence ID" value="NC_021487.1"/>
</dbReference>
<dbReference type="HOGENOM" id="CLU_513616_0_0_0"/>
<reference evidence="5" key="1">
    <citation type="submission" date="2013-03" db="EMBL/GenBank/DDBJ databases">
        <title>Genome sequence of Chthonomonas calidirosea, the first sequenced genome from the Armatimonadetes phylum (formally candidate division OP10).</title>
        <authorList>
            <person name="Lee K.C.Y."/>
            <person name="Morgan X.C."/>
            <person name="Dunfield P.F."/>
            <person name="Tamas I."/>
            <person name="Houghton K.M."/>
            <person name="Vyssotski M."/>
            <person name="Ryan J.L.J."/>
            <person name="Lagutin K."/>
            <person name="McDonald I.R."/>
            <person name="Stott M.B."/>
        </authorList>
    </citation>
    <scope>NUCLEOTIDE SEQUENCE [LARGE SCALE GENOMIC DNA]</scope>
    <source>
        <strain evidence="5">DSM 23976 / ICMP 18418 / T49</strain>
    </source>
</reference>
<accession>S0ETF0</accession>
<evidence type="ECO:0000313" key="5">
    <source>
        <dbReference type="Proteomes" id="UP000014227"/>
    </source>
</evidence>
<dbReference type="InParanoid" id="S0ETF0"/>
<evidence type="ECO:0000256" key="1">
    <source>
        <dbReference type="SAM" id="MobiDB-lite"/>
    </source>
</evidence>
<evidence type="ECO:0000259" key="2">
    <source>
        <dbReference type="Pfam" id="PF01935"/>
    </source>
</evidence>
<proteinExistence type="predicted"/>
<name>S0ETF0_CHTCT</name>
<evidence type="ECO:0000313" key="4">
    <source>
        <dbReference type="EMBL" id="CCW34370.1"/>
    </source>
</evidence>
<dbReference type="Pfam" id="PF09378">
    <property type="entry name" value="HAS-barrel"/>
    <property type="match status" value="1"/>
</dbReference>
<organism evidence="4 5">
    <name type="scientific">Chthonomonas calidirosea (strain DSM 23976 / ICMP 18418 / T49)</name>
    <dbReference type="NCBI Taxonomy" id="1303518"/>
    <lineage>
        <taxon>Bacteria</taxon>
        <taxon>Bacillati</taxon>
        <taxon>Armatimonadota</taxon>
        <taxon>Chthonomonadia</taxon>
        <taxon>Chthonomonadales</taxon>
        <taxon>Chthonomonadaceae</taxon>
        <taxon>Chthonomonas</taxon>
    </lineage>
</organism>
<dbReference type="InterPro" id="IPR002789">
    <property type="entry name" value="HerA_central"/>
</dbReference>
<protein>
    <submittedName>
        <fullName evidence="4">Predicted ATPase</fullName>
    </submittedName>
</protein>
<dbReference type="InterPro" id="IPR027417">
    <property type="entry name" value="P-loop_NTPase"/>
</dbReference>
<evidence type="ECO:0000259" key="3">
    <source>
        <dbReference type="Pfam" id="PF09378"/>
    </source>
</evidence>
<dbReference type="STRING" id="454171.CP488_00616"/>
<dbReference type="Proteomes" id="UP000014227">
    <property type="component" value="Chromosome I"/>
</dbReference>
<dbReference type="eggNOG" id="COG0433">
    <property type="taxonomic scope" value="Bacteria"/>
</dbReference>
<dbReference type="SUPFAM" id="SSF52540">
    <property type="entry name" value="P-loop containing nucleoside triphosphate hydrolases"/>
    <property type="match status" value="1"/>
</dbReference>
<dbReference type="InterPro" id="IPR018538">
    <property type="entry name" value="HerA_barrel_dom"/>
</dbReference>
<dbReference type="PATRIC" id="fig|1303518.3.peg.546"/>
<sequence>MERERKNGSMLTVTSPVRQPEASEVQNRREALGIIIDGSLSRGLVMRLAADKSVEDLRAGEFVVVEGQKNRFFAILGDIELAAIHKDILLNPPQPEERLRCAVLAGTSAYGLVHLRPMVLFPIDEAGADASGCKDELLPVRTVPAHFSAVYEATQEDVSRVFGIEEEGEPYFCVGTPLDMDAQVCINMDRWIERSNAIFGKSGTGKTFLTRLCLCGAIRARKAVHLIFDMHNEYGWEGRSETAQGKKVRGLKQIFGSQVVIATLDSTSSKIRGVRPDFEVKIGYDQVEVDDILLLQDELNLNEAARETCYLLEKIYNKDWLRKLLELDLSAIKELCAEYNIHSGALSALQRKLTSLERDCKGFLVRDLPPGEDPVQRILSELQRGHDVVLEFGRHDKPRQYMLVANILTRRLHDLYVEQTEKALGGEGSEPHHLIVVIEEAHKFLSPLLANQTIFGTIAREMRKYHMTLLIVDQRPSQIDRETLSQVGTRICCLLDEESDMDAALTGIMGASDLRAVLASLETRQQALIFGHAVPMPVVIRTRTYDDAFIQAMTFPGTGSRQNKDADFERERDRDF</sequence>
<dbReference type="Gene3D" id="3.40.50.300">
    <property type="entry name" value="P-loop containing nucleotide triphosphate hydrolases"/>
    <property type="match status" value="2"/>
</dbReference>
<dbReference type="OrthoDB" id="9806951at2"/>
<feature type="domain" description="Helicase HerA barrel" evidence="3">
    <location>
        <begin position="33"/>
        <end position="125"/>
    </location>
</feature>
<dbReference type="AlphaFoldDB" id="S0ETF0"/>
<dbReference type="EMBL" id="HF951689">
    <property type="protein sequence ID" value="CCW34370.1"/>
    <property type="molecule type" value="Genomic_DNA"/>
</dbReference>